<evidence type="ECO:0000313" key="2">
    <source>
        <dbReference type="WBParaSite" id="nRc.2.0.1.t07364-RA"/>
    </source>
</evidence>
<dbReference type="WBParaSite" id="nRc.2.0.1.t07364-RA">
    <property type="protein sequence ID" value="nRc.2.0.1.t07364-RA"/>
    <property type="gene ID" value="nRc.2.0.1.g07364"/>
</dbReference>
<proteinExistence type="predicted"/>
<dbReference type="Proteomes" id="UP000887565">
    <property type="component" value="Unplaced"/>
</dbReference>
<reference evidence="2" key="1">
    <citation type="submission" date="2022-11" db="UniProtKB">
        <authorList>
            <consortium name="WormBaseParasite"/>
        </authorList>
    </citation>
    <scope>IDENTIFICATION</scope>
</reference>
<keyword evidence="1" id="KW-1185">Reference proteome</keyword>
<name>A0A915I0Y7_ROMCU</name>
<evidence type="ECO:0000313" key="1">
    <source>
        <dbReference type="Proteomes" id="UP000887565"/>
    </source>
</evidence>
<sequence>MLAKRDISVKSTMGNKNIQTKTLTRSKIDQTLAQFKSCSRPKLPLLSDVLDVNVKKDEERGSIKTDAQKMTVSKDELTAQQVAGFWSLEANGLCEDQRVYYYRAEANYLCEEDKAERIKLHQICDYQRKRDKLAELKWEQNAGEVMNSGFESWSSVLSTKMGAVEFLCKLRLIESGTELFHEINSRTDYEDDKKPLMHDDFYHVFKLYS</sequence>
<organism evidence="1 2">
    <name type="scientific">Romanomermis culicivorax</name>
    <name type="common">Nematode worm</name>
    <dbReference type="NCBI Taxonomy" id="13658"/>
    <lineage>
        <taxon>Eukaryota</taxon>
        <taxon>Metazoa</taxon>
        <taxon>Ecdysozoa</taxon>
        <taxon>Nematoda</taxon>
        <taxon>Enoplea</taxon>
        <taxon>Dorylaimia</taxon>
        <taxon>Mermithida</taxon>
        <taxon>Mermithoidea</taxon>
        <taxon>Mermithidae</taxon>
        <taxon>Romanomermis</taxon>
    </lineage>
</organism>
<accession>A0A915I0Y7</accession>
<protein>
    <submittedName>
        <fullName evidence="2">Uncharacterized protein</fullName>
    </submittedName>
</protein>
<dbReference type="AlphaFoldDB" id="A0A915I0Y7"/>